<reference evidence="2" key="1">
    <citation type="journal article" date="2022" name="Mol. Ecol. Resour.">
        <title>The genomes of chicory, endive, great burdock and yacon provide insights into Asteraceae palaeo-polyploidization history and plant inulin production.</title>
        <authorList>
            <person name="Fan W."/>
            <person name="Wang S."/>
            <person name="Wang H."/>
            <person name="Wang A."/>
            <person name="Jiang F."/>
            <person name="Liu H."/>
            <person name="Zhao H."/>
            <person name="Xu D."/>
            <person name="Zhang Y."/>
        </authorList>
    </citation>
    <scope>NUCLEOTIDE SEQUENCE [LARGE SCALE GENOMIC DNA]</scope>
    <source>
        <strain evidence="2">cv. Yunnan</strain>
    </source>
</reference>
<keyword evidence="2" id="KW-1185">Reference proteome</keyword>
<dbReference type="EMBL" id="CM042018">
    <property type="protein sequence ID" value="KAI3829336.1"/>
    <property type="molecule type" value="Genomic_DNA"/>
</dbReference>
<proteinExistence type="predicted"/>
<dbReference type="Proteomes" id="UP001056120">
    <property type="component" value="Linkage Group LG01"/>
</dbReference>
<evidence type="ECO:0000313" key="1">
    <source>
        <dbReference type="EMBL" id="KAI3829336.1"/>
    </source>
</evidence>
<comment type="caution">
    <text evidence="1">The sequence shown here is derived from an EMBL/GenBank/DDBJ whole genome shotgun (WGS) entry which is preliminary data.</text>
</comment>
<sequence length="155" mass="17732">MKHSTQGGGVSRAITGAFLWEKKIIKASRRRPNGLRFRYNDGKKGNVASRSTHVSTYVRYGAKSFDEARRTSQGKIVRMKNDDWHRLHLDVTHAPLQVVTRPPFRVLKQDKFTTQPKPRIRVQHLNEQLTIWINGLSVDHGHAQGARIDIINDTS</sequence>
<reference evidence="1 2" key="2">
    <citation type="journal article" date="2022" name="Mol. Ecol. Resour.">
        <title>The genomes of chicory, endive, great burdock and yacon provide insights into Asteraceae paleo-polyploidization history and plant inulin production.</title>
        <authorList>
            <person name="Fan W."/>
            <person name="Wang S."/>
            <person name="Wang H."/>
            <person name="Wang A."/>
            <person name="Jiang F."/>
            <person name="Liu H."/>
            <person name="Zhao H."/>
            <person name="Xu D."/>
            <person name="Zhang Y."/>
        </authorList>
    </citation>
    <scope>NUCLEOTIDE SEQUENCE [LARGE SCALE GENOMIC DNA]</scope>
    <source>
        <strain evidence="2">cv. Yunnan</strain>
        <tissue evidence="1">Leaves</tissue>
    </source>
</reference>
<gene>
    <name evidence="1" type="ORF">L1987_03456</name>
</gene>
<accession>A0ACB9KAM2</accession>
<evidence type="ECO:0000313" key="2">
    <source>
        <dbReference type="Proteomes" id="UP001056120"/>
    </source>
</evidence>
<organism evidence="1 2">
    <name type="scientific">Smallanthus sonchifolius</name>
    <dbReference type="NCBI Taxonomy" id="185202"/>
    <lineage>
        <taxon>Eukaryota</taxon>
        <taxon>Viridiplantae</taxon>
        <taxon>Streptophyta</taxon>
        <taxon>Embryophyta</taxon>
        <taxon>Tracheophyta</taxon>
        <taxon>Spermatophyta</taxon>
        <taxon>Magnoliopsida</taxon>
        <taxon>eudicotyledons</taxon>
        <taxon>Gunneridae</taxon>
        <taxon>Pentapetalae</taxon>
        <taxon>asterids</taxon>
        <taxon>campanulids</taxon>
        <taxon>Asterales</taxon>
        <taxon>Asteraceae</taxon>
        <taxon>Asteroideae</taxon>
        <taxon>Heliantheae alliance</taxon>
        <taxon>Millerieae</taxon>
        <taxon>Smallanthus</taxon>
    </lineage>
</organism>
<name>A0ACB9KAM2_9ASTR</name>
<protein>
    <submittedName>
        <fullName evidence="1">Uncharacterized protein</fullName>
    </submittedName>
</protein>